<dbReference type="Gene3D" id="2.130.10.10">
    <property type="entry name" value="YVTN repeat-like/Quinoprotein amine dehydrogenase"/>
    <property type="match status" value="4"/>
</dbReference>
<dbReference type="PANTHER" id="PTHR44099">
    <property type="entry name" value="RABCONNECTIN-3B, ISOFORM A"/>
    <property type="match status" value="1"/>
</dbReference>
<feature type="repeat" description="WD" evidence="3">
    <location>
        <begin position="33"/>
        <end position="60"/>
    </location>
</feature>
<dbReference type="STRING" id="6265.A0A0B2URZ1"/>
<dbReference type="SMART" id="SM00320">
    <property type="entry name" value="WD40"/>
    <property type="match status" value="8"/>
</dbReference>
<dbReference type="SUPFAM" id="SSF50978">
    <property type="entry name" value="WD40 repeat-like"/>
    <property type="match status" value="3"/>
</dbReference>
<keyword evidence="2" id="KW-0677">Repeat</keyword>
<dbReference type="InterPro" id="IPR001680">
    <property type="entry name" value="WD40_rpt"/>
</dbReference>
<dbReference type="EMBL" id="JPKZ01014295">
    <property type="protein sequence ID" value="KHN71897.1"/>
    <property type="molecule type" value="Genomic_DNA"/>
</dbReference>
<name>A0A0B2URZ1_TOXCA</name>
<evidence type="ECO:0000313" key="5">
    <source>
        <dbReference type="EMBL" id="KHN71897.1"/>
    </source>
</evidence>
<dbReference type="GO" id="GO:0005737">
    <property type="term" value="C:cytoplasm"/>
    <property type="evidence" value="ECO:0007669"/>
    <property type="project" value="TreeGrafter"/>
</dbReference>
<dbReference type="PANTHER" id="PTHR44099:SF4">
    <property type="entry name" value="RABCONNECTIN-3B, ISOFORM A"/>
    <property type="match status" value="1"/>
</dbReference>
<evidence type="ECO:0000256" key="3">
    <source>
        <dbReference type="PROSITE-ProRule" id="PRU00221"/>
    </source>
</evidence>
<gene>
    <name evidence="5" type="primary">WDR7</name>
    <name evidence="5" type="ORF">Tcan_18698</name>
</gene>
<evidence type="ECO:0000256" key="2">
    <source>
        <dbReference type="ARBA" id="ARBA00022737"/>
    </source>
</evidence>
<feature type="compositionally biased region" description="Basic and acidic residues" evidence="4">
    <location>
        <begin position="822"/>
        <end position="834"/>
    </location>
</feature>
<sequence>MTQNPPSSGLHVPVVLWGKKPPRNRVSCIRPLPDGKTFVTGSFDGELIVWEMNEDTLSARIMIVGHESHVTAVSPTGVSATSTRFVSASSDGQLSVWESGDGRSVDTVLSTYVHRQITPFCTRSGAHNLCRLYCVGEYAEVIVLDPQDLNILFTLSSRVEPDWIVSIAFFKTNKNVDSLIGVSMGGMVKIWRLLDVDMKEGETRVYEEESKSVGVSEVRCVCWAPCNHSMLLIVTVNSWQVFDMADLDRLFIVDSQETLFGGAVIDTDRIAIATSNGSVQLFQLPRSMLTGDDVLNRFGAQPKDIGDHKKPVMYAALQGNHSATLWPSPVTFYFDCRNDSSLYTVFRADASGHLSIWKLPRFSEAEVAKRFVKADVQKASCETSLARIWRTLASSPPSIIEMNDNSSVTATLYISAQGRLVLGRDDGSILIVYACEAISKQLLKTPAGGEHLLDFTLILLDSSMLTGDDVLNRFGAQPKDIGDHKKPVMYAALQGNHSATLWPSPVTFYFDCRNDSSLYTVFRADASGHLSIWKLPRFSEAEVAKRFVKADVQKASCETSLARIWRTLASSPPSIIEMNDNSSVTATLYISAQGRLVLGRDDGSILIVYACEAISKQLLKTPAGDVSCRRLVGHNCSVSCLLYPHGEHPRYDMQLLVSASADFSVIVWNLNTGARLHRFCVQGGPILRLLIPPENCNARILHTVCAIAGDNSAALLSLKENKCLLLATRQLFPIVDVRWRPLDDFILLKCEDDSVYVWQMDTANLERVVSGLLSDEVMCACDEQIGVAEGEHEAGASQAMQMFRALKNKNVDAMRQIATSGQEEKTSTSNEKEAQLPSPMSVQPMNRNADAPHIVFFNVDSLIVGLTLVESDAASQSGQESKSLSTILRGRPSETRTVAPKIVWQTESNLYLDVARLCLSLLHAWTLDADLDAVCLKKLKLLKPAVPLSFGVVSRQGHLSLLLPNVQPASKSTDGAALSNFDHFANSVRWTLNSSLTTVHLLTIISLANTLMSMRGTCLEAGKKKALIRNASLRSSGSESSDGESQLRQGWSLLAALHCCLLPDLVKPKYAYCCPRIELLARRWQDRCVEVRLASQALLTRELARLGISGRRRLVESWSTFLPTLLDPTLSIFGSRTLVASMNTALPSTGTNPKPPPIPPRTSQISLPDTTLQDVTRMDSESGVQQIRRNQATAIILLGVMGAEFPDEMMKMDVSRATAHSLLELLIAPASQLLPFHSPLRRAAIDLIGRGFTVWQPHLDISKVLLGLLDLAADTEKHSIEGMAVLSPVVDACRTARHALSLIATARPPALITALSKEVARYNSAAQHQTIQHTVTSPLLKSRTEVLRIIELLSEKQYMDVADLIIPVGEILVHCLDTSLLKHRTLSEIFPPITKFYMVAYCANTRRLAFGGRNGTVVLHELRAAKAQTIQAHKGAITSVAFSEDGKYLATYAAEEAKLSFWQTSQTFLGMGQSQLRCVRSQPAPALFPVISPGGSPQPFRARLVWINSKSLTLMLPNGKEHRFTL</sequence>
<evidence type="ECO:0000256" key="4">
    <source>
        <dbReference type="SAM" id="MobiDB-lite"/>
    </source>
</evidence>
<organism evidence="5 6">
    <name type="scientific">Toxocara canis</name>
    <name type="common">Canine roundworm</name>
    <dbReference type="NCBI Taxonomy" id="6265"/>
    <lineage>
        <taxon>Eukaryota</taxon>
        <taxon>Metazoa</taxon>
        <taxon>Ecdysozoa</taxon>
        <taxon>Nematoda</taxon>
        <taxon>Chromadorea</taxon>
        <taxon>Rhabditida</taxon>
        <taxon>Spirurina</taxon>
        <taxon>Ascaridomorpha</taxon>
        <taxon>Ascaridoidea</taxon>
        <taxon>Toxocaridae</taxon>
        <taxon>Toxocara</taxon>
    </lineage>
</organism>
<dbReference type="InterPro" id="IPR019775">
    <property type="entry name" value="WD40_repeat_CS"/>
</dbReference>
<dbReference type="Proteomes" id="UP000031036">
    <property type="component" value="Unassembled WGS sequence"/>
</dbReference>
<dbReference type="Pfam" id="PF00400">
    <property type="entry name" value="WD40"/>
    <property type="match status" value="4"/>
</dbReference>
<dbReference type="InterPro" id="IPR015943">
    <property type="entry name" value="WD40/YVTN_repeat-like_dom_sf"/>
</dbReference>
<dbReference type="PROSITE" id="PS00678">
    <property type="entry name" value="WD_REPEATS_1"/>
    <property type="match status" value="1"/>
</dbReference>
<feature type="region of interest" description="Disordered" evidence="4">
    <location>
        <begin position="819"/>
        <end position="840"/>
    </location>
</feature>
<evidence type="ECO:0000256" key="1">
    <source>
        <dbReference type="ARBA" id="ARBA00022574"/>
    </source>
</evidence>
<keyword evidence="1 3" id="KW-0853">WD repeat</keyword>
<reference evidence="5 6" key="1">
    <citation type="submission" date="2014-11" db="EMBL/GenBank/DDBJ databases">
        <title>Genetic blueprint of the zoonotic pathogen Toxocara canis.</title>
        <authorList>
            <person name="Zhu X.-Q."/>
            <person name="Korhonen P.K."/>
            <person name="Cai H."/>
            <person name="Young N.D."/>
            <person name="Nejsum P."/>
            <person name="von Samson-Himmelstjerna G."/>
            <person name="Boag P.R."/>
            <person name="Tan P."/>
            <person name="Li Q."/>
            <person name="Min J."/>
            <person name="Yang Y."/>
            <person name="Wang X."/>
            <person name="Fang X."/>
            <person name="Hall R.S."/>
            <person name="Hofmann A."/>
            <person name="Sternberg P.W."/>
            <person name="Jex A.R."/>
            <person name="Gasser R.B."/>
        </authorList>
    </citation>
    <scope>NUCLEOTIDE SEQUENCE [LARGE SCALE GENOMIC DNA]</scope>
    <source>
        <strain evidence="5">PN_DK_2014</strain>
    </source>
</reference>
<feature type="repeat" description="WD" evidence="3">
    <location>
        <begin position="66"/>
        <end position="107"/>
    </location>
</feature>
<dbReference type="InterPro" id="IPR036322">
    <property type="entry name" value="WD40_repeat_dom_sf"/>
</dbReference>
<comment type="caution">
    <text evidence="5">The sequence shown here is derived from an EMBL/GenBank/DDBJ whole genome shotgun (WGS) entry which is preliminary data.</text>
</comment>
<dbReference type="OrthoDB" id="338622at2759"/>
<evidence type="ECO:0000313" key="6">
    <source>
        <dbReference type="Proteomes" id="UP000031036"/>
    </source>
</evidence>
<proteinExistence type="predicted"/>
<dbReference type="OMA" id="YACEAIS"/>
<feature type="repeat" description="WD" evidence="3">
    <location>
        <begin position="652"/>
        <end position="678"/>
    </location>
</feature>
<protein>
    <submittedName>
        <fullName evidence="5">WD repeat-containing protein 7</fullName>
    </submittedName>
</protein>
<keyword evidence="6" id="KW-1185">Reference proteome</keyword>
<dbReference type="PROSITE" id="PS50082">
    <property type="entry name" value="WD_REPEATS_2"/>
    <property type="match status" value="3"/>
</dbReference>
<dbReference type="InterPro" id="IPR049916">
    <property type="entry name" value="WDR72-like"/>
</dbReference>
<accession>A0A0B2URZ1</accession>